<feature type="transmembrane region" description="Helical" evidence="1">
    <location>
        <begin position="47"/>
        <end position="69"/>
    </location>
</feature>
<dbReference type="EMBL" id="JACWMY010000014">
    <property type="protein sequence ID" value="MBD1366715.1"/>
    <property type="molecule type" value="Genomic_DNA"/>
</dbReference>
<dbReference type="Proteomes" id="UP000606600">
    <property type="component" value="Unassembled WGS sequence"/>
</dbReference>
<comment type="caution">
    <text evidence="2">The sequence shown here is derived from an EMBL/GenBank/DDBJ whole genome shotgun (WGS) entry which is preliminary data.</text>
</comment>
<name>A0ABR7WWP5_9SPHI</name>
<organism evidence="2 3">
    <name type="scientific">Mucilaginibacter pankratovii</name>
    <dbReference type="NCBI Taxonomy" id="2772110"/>
    <lineage>
        <taxon>Bacteria</taxon>
        <taxon>Pseudomonadati</taxon>
        <taxon>Bacteroidota</taxon>
        <taxon>Sphingobacteriia</taxon>
        <taxon>Sphingobacteriales</taxon>
        <taxon>Sphingobacteriaceae</taxon>
        <taxon>Mucilaginibacter</taxon>
    </lineage>
</organism>
<keyword evidence="1" id="KW-0812">Transmembrane</keyword>
<feature type="transmembrane region" description="Helical" evidence="1">
    <location>
        <begin position="16"/>
        <end position="35"/>
    </location>
</feature>
<evidence type="ECO:0000256" key="1">
    <source>
        <dbReference type="SAM" id="Phobius"/>
    </source>
</evidence>
<keyword evidence="1" id="KW-1133">Transmembrane helix</keyword>
<keyword evidence="1" id="KW-0472">Membrane</keyword>
<evidence type="ECO:0000313" key="2">
    <source>
        <dbReference type="EMBL" id="MBD1366715.1"/>
    </source>
</evidence>
<proteinExistence type="predicted"/>
<dbReference type="NCBIfam" id="NF041635">
    <property type="entry name" value="STM3941_fam"/>
    <property type="match status" value="1"/>
</dbReference>
<dbReference type="InterPro" id="IPR048136">
    <property type="entry name" value="STM3941-like"/>
</dbReference>
<gene>
    <name evidence="2" type="ORF">IDJ77_23085</name>
</gene>
<accession>A0ABR7WWP5</accession>
<keyword evidence="3" id="KW-1185">Reference proteome</keyword>
<sequence>MQLSPPIEIPLSKKKMLLMAVGSVAFVAAGFWFITHPGIRLFGNKPYPVFTTIIGYAAIAFFGFCAFCLGKKLFDTKPGLVVNEEGVTDNCSGFSFGLIPWADMEDIYVIEIGRQKLIMVLVNNPDEYINRQTNALMKKLAAMNYRSYKTPVSITANTLQYDFEELYVLLRTCMEGAK</sequence>
<protein>
    <submittedName>
        <fullName evidence="2">Uncharacterized protein</fullName>
    </submittedName>
</protein>
<evidence type="ECO:0000313" key="3">
    <source>
        <dbReference type="Proteomes" id="UP000606600"/>
    </source>
</evidence>
<reference evidence="2 3" key="1">
    <citation type="submission" date="2020-09" db="EMBL/GenBank/DDBJ databases">
        <title>Novel species of Mucilaginibacter isolated from a glacier on the Tibetan Plateau.</title>
        <authorList>
            <person name="Liu Q."/>
            <person name="Xin Y.-H."/>
        </authorList>
    </citation>
    <scope>NUCLEOTIDE SEQUENCE [LARGE SCALE GENOMIC DNA]</scope>
    <source>
        <strain evidence="2 3">ZT4R22</strain>
    </source>
</reference>